<dbReference type="EMBL" id="JACGWJ010000010">
    <property type="protein sequence ID" value="KAL0393132.1"/>
    <property type="molecule type" value="Genomic_DNA"/>
</dbReference>
<accession>A0AAW2SLJ3</accession>
<sequence length="88" mass="9965">MQLRRRSFIAIPPQTSLFAPSSAAFVPSIIPHLSVVPLHEFLPPYRQVNPRGINLALIPKKLMNKERQRDKEHNRGINSGAPLFQVQS</sequence>
<feature type="compositionally biased region" description="Basic and acidic residues" evidence="1">
    <location>
        <begin position="66"/>
        <end position="75"/>
    </location>
</feature>
<reference evidence="2" key="2">
    <citation type="journal article" date="2024" name="Plant">
        <title>Genomic evolution and insights into agronomic trait innovations of Sesamum species.</title>
        <authorList>
            <person name="Miao H."/>
            <person name="Wang L."/>
            <person name="Qu L."/>
            <person name="Liu H."/>
            <person name="Sun Y."/>
            <person name="Le M."/>
            <person name="Wang Q."/>
            <person name="Wei S."/>
            <person name="Zheng Y."/>
            <person name="Lin W."/>
            <person name="Duan Y."/>
            <person name="Cao H."/>
            <person name="Xiong S."/>
            <person name="Wang X."/>
            <person name="Wei L."/>
            <person name="Li C."/>
            <person name="Ma Q."/>
            <person name="Ju M."/>
            <person name="Zhao R."/>
            <person name="Li G."/>
            <person name="Mu C."/>
            <person name="Tian Q."/>
            <person name="Mei H."/>
            <person name="Zhang T."/>
            <person name="Gao T."/>
            <person name="Zhang H."/>
        </authorList>
    </citation>
    <scope>NUCLEOTIDE SEQUENCE</scope>
    <source>
        <strain evidence="2">G02</strain>
    </source>
</reference>
<organism evidence="2">
    <name type="scientific">Sesamum radiatum</name>
    <name type="common">Black benniseed</name>
    <dbReference type="NCBI Taxonomy" id="300843"/>
    <lineage>
        <taxon>Eukaryota</taxon>
        <taxon>Viridiplantae</taxon>
        <taxon>Streptophyta</taxon>
        <taxon>Embryophyta</taxon>
        <taxon>Tracheophyta</taxon>
        <taxon>Spermatophyta</taxon>
        <taxon>Magnoliopsida</taxon>
        <taxon>eudicotyledons</taxon>
        <taxon>Gunneridae</taxon>
        <taxon>Pentapetalae</taxon>
        <taxon>asterids</taxon>
        <taxon>lamiids</taxon>
        <taxon>Lamiales</taxon>
        <taxon>Pedaliaceae</taxon>
        <taxon>Sesamum</taxon>
    </lineage>
</organism>
<reference evidence="2" key="1">
    <citation type="submission" date="2020-06" db="EMBL/GenBank/DDBJ databases">
        <authorList>
            <person name="Li T."/>
            <person name="Hu X."/>
            <person name="Zhang T."/>
            <person name="Song X."/>
            <person name="Zhang H."/>
            <person name="Dai N."/>
            <person name="Sheng W."/>
            <person name="Hou X."/>
            <person name="Wei L."/>
        </authorList>
    </citation>
    <scope>NUCLEOTIDE SEQUENCE</scope>
    <source>
        <strain evidence="2">G02</strain>
        <tissue evidence="2">Leaf</tissue>
    </source>
</reference>
<feature type="region of interest" description="Disordered" evidence="1">
    <location>
        <begin position="66"/>
        <end position="88"/>
    </location>
</feature>
<protein>
    <submittedName>
        <fullName evidence="2">Uncharacterized protein</fullName>
    </submittedName>
</protein>
<comment type="caution">
    <text evidence="2">The sequence shown here is derived from an EMBL/GenBank/DDBJ whole genome shotgun (WGS) entry which is preliminary data.</text>
</comment>
<dbReference type="AlphaFoldDB" id="A0AAW2SLJ3"/>
<proteinExistence type="predicted"/>
<gene>
    <name evidence="2" type="ORF">Sradi_2536000</name>
</gene>
<evidence type="ECO:0000313" key="2">
    <source>
        <dbReference type="EMBL" id="KAL0393132.1"/>
    </source>
</evidence>
<evidence type="ECO:0000256" key="1">
    <source>
        <dbReference type="SAM" id="MobiDB-lite"/>
    </source>
</evidence>
<name>A0AAW2SLJ3_SESRA</name>